<comment type="caution">
    <text evidence="12">The sequence shown here is derived from an EMBL/GenBank/DDBJ whole genome shotgun (WGS) entry which is preliminary data.</text>
</comment>
<protein>
    <recommendedName>
        <fullName evidence="10">ABC transporter domain-containing protein</fullName>
    </recommendedName>
</protein>
<keyword evidence="7 9" id="KW-1133">Transmembrane helix</keyword>
<feature type="transmembrane region" description="Helical" evidence="9">
    <location>
        <begin position="245"/>
        <end position="267"/>
    </location>
</feature>
<keyword evidence="4" id="KW-0677">Repeat</keyword>
<evidence type="ECO:0000256" key="1">
    <source>
        <dbReference type="ARBA" id="ARBA00004141"/>
    </source>
</evidence>
<dbReference type="FunFam" id="3.40.50.300:FF:002470">
    <property type="entry name" value="ABC transporter, putative"/>
    <property type="match status" value="1"/>
</dbReference>
<dbReference type="InterPro" id="IPR056264">
    <property type="entry name" value="R2_ABCA1-4-like"/>
</dbReference>
<accession>A0A8S0ZB75</accession>
<dbReference type="PANTHER" id="PTHR19229">
    <property type="entry name" value="ATP-BINDING CASSETTE TRANSPORTER SUBFAMILY A ABCA"/>
    <property type="match status" value="1"/>
</dbReference>
<dbReference type="InterPro" id="IPR026082">
    <property type="entry name" value="ABCA"/>
</dbReference>
<dbReference type="GO" id="GO:0016887">
    <property type="term" value="F:ATP hydrolysis activity"/>
    <property type="evidence" value="ECO:0007669"/>
    <property type="project" value="InterPro"/>
</dbReference>
<dbReference type="Gene3D" id="3.40.50.300">
    <property type="entry name" value="P-loop containing nucleotide triphosphate hydrolases"/>
    <property type="match status" value="2"/>
</dbReference>
<dbReference type="CDD" id="cd03263">
    <property type="entry name" value="ABC_subfamily_A"/>
    <property type="match status" value="2"/>
</dbReference>
<evidence type="ECO:0000256" key="8">
    <source>
        <dbReference type="ARBA" id="ARBA00023136"/>
    </source>
</evidence>
<dbReference type="EMBL" id="CADEBC010000426">
    <property type="protein sequence ID" value="CAB3230086.1"/>
    <property type="molecule type" value="Genomic_DNA"/>
</dbReference>
<evidence type="ECO:0000313" key="13">
    <source>
        <dbReference type="Proteomes" id="UP000494106"/>
    </source>
</evidence>
<feature type="transmembrane region" description="Helical" evidence="9">
    <location>
        <begin position="319"/>
        <end position="341"/>
    </location>
</feature>
<feature type="transmembrane region" description="Helical" evidence="9">
    <location>
        <begin position="1031"/>
        <end position="1051"/>
    </location>
</feature>
<dbReference type="GO" id="GO:0005524">
    <property type="term" value="F:ATP binding"/>
    <property type="evidence" value="ECO:0007669"/>
    <property type="project" value="UniProtKB-KW"/>
</dbReference>
<feature type="transmembrane region" description="Helical" evidence="9">
    <location>
        <begin position="397"/>
        <end position="415"/>
    </location>
</feature>
<dbReference type="SMART" id="SM00382">
    <property type="entry name" value="AAA"/>
    <property type="match status" value="2"/>
</dbReference>
<dbReference type="InterPro" id="IPR003593">
    <property type="entry name" value="AAA+_ATPase"/>
</dbReference>
<evidence type="ECO:0000256" key="5">
    <source>
        <dbReference type="ARBA" id="ARBA00022741"/>
    </source>
</evidence>
<evidence type="ECO:0000256" key="2">
    <source>
        <dbReference type="ARBA" id="ARBA00022448"/>
    </source>
</evidence>
<feature type="transmembrane region" description="Helical" evidence="9">
    <location>
        <begin position="1112"/>
        <end position="1134"/>
    </location>
</feature>
<dbReference type="Pfam" id="PF00005">
    <property type="entry name" value="ABC_tran"/>
    <property type="match status" value="2"/>
</dbReference>
<dbReference type="GO" id="GO:0016020">
    <property type="term" value="C:membrane"/>
    <property type="evidence" value="ECO:0007669"/>
    <property type="project" value="UniProtKB-SubCell"/>
</dbReference>
<keyword evidence="5" id="KW-0547">Nucleotide-binding</keyword>
<dbReference type="InterPro" id="IPR017871">
    <property type="entry name" value="ABC_transporter-like_CS"/>
</dbReference>
<dbReference type="InterPro" id="IPR027417">
    <property type="entry name" value="P-loop_NTPase"/>
</dbReference>
<dbReference type="EMBL" id="CADEBD010000171">
    <property type="protein sequence ID" value="CAB3224166.1"/>
    <property type="molecule type" value="Genomic_DNA"/>
</dbReference>
<keyword evidence="6" id="KW-0067">ATP-binding</keyword>
<evidence type="ECO:0000256" key="3">
    <source>
        <dbReference type="ARBA" id="ARBA00022692"/>
    </source>
</evidence>
<dbReference type="Pfam" id="PF12698">
    <property type="entry name" value="ABC2_membrane_3"/>
    <property type="match status" value="2"/>
</dbReference>
<dbReference type="GO" id="GO:0140359">
    <property type="term" value="F:ABC-type transporter activity"/>
    <property type="evidence" value="ECO:0007669"/>
    <property type="project" value="InterPro"/>
</dbReference>
<dbReference type="GO" id="GO:0005319">
    <property type="term" value="F:lipid transporter activity"/>
    <property type="evidence" value="ECO:0007669"/>
    <property type="project" value="TreeGrafter"/>
</dbReference>
<evidence type="ECO:0000256" key="4">
    <source>
        <dbReference type="ARBA" id="ARBA00022737"/>
    </source>
</evidence>
<reference evidence="13 14" key="1">
    <citation type="submission" date="2020-04" db="EMBL/GenBank/DDBJ databases">
        <authorList>
            <person name="Wallbank WR R."/>
            <person name="Pardo Diaz C."/>
            <person name="Kozak K."/>
            <person name="Martin S."/>
            <person name="Jiggins C."/>
            <person name="Moest M."/>
            <person name="Warren A I."/>
            <person name="Byers J.R.P. K."/>
            <person name="Montejo-Kovacevich G."/>
            <person name="Yen C E."/>
        </authorList>
    </citation>
    <scope>NUCLEOTIDE SEQUENCE [LARGE SCALE GENOMIC DNA]</scope>
</reference>
<dbReference type="Proteomes" id="UP000494256">
    <property type="component" value="Unassembled WGS sequence"/>
</dbReference>
<feature type="domain" description="ABC transporter" evidence="10">
    <location>
        <begin position="1314"/>
        <end position="1544"/>
    </location>
</feature>
<keyword evidence="8 9" id="KW-0472">Membrane</keyword>
<evidence type="ECO:0000256" key="7">
    <source>
        <dbReference type="ARBA" id="ARBA00022989"/>
    </source>
</evidence>
<dbReference type="Pfam" id="PF23321">
    <property type="entry name" value="R1_ABCA1"/>
    <property type="match status" value="1"/>
</dbReference>
<feature type="transmembrane region" description="Helical" evidence="9">
    <location>
        <begin position="195"/>
        <end position="216"/>
    </location>
</feature>
<proteinExistence type="predicted"/>
<evidence type="ECO:0000313" key="14">
    <source>
        <dbReference type="Proteomes" id="UP000494256"/>
    </source>
</evidence>
<dbReference type="InterPro" id="IPR013525">
    <property type="entry name" value="ABC2_TM"/>
</dbReference>
<dbReference type="PROSITE" id="PS50893">
    <property type="entry name" value="ABC_TRANSPORTER_2"/>
    <property type="match status" value="2"/>
</dbReference>
<feature type="transmembrane region" description="Helical" evidence="9">
    <location>
        <begin position="1071"/>
        <end position="1096"/>
    </location>
</feature>
<keyword evidence="2" id="KW-0813">Transport</keyword>
<feature type="transmembrane region" description="Helical" evidence="9">
    <location>
        <begin position="288"/>
        <end position="313"/>
    </location>
</feature>
<keyword evidence="13" id="KW-1185">Reference proteome</keyword>
<keyword evidence="3 9" id="KW-0812">Transmembrane</keyword>
<evidence type="ECO:0000313" key="11">
    <source>
        <dbReference type="EMBL" id="CAB3224166.1"/>
    </source>
</evidence>
<evidence type="ECO:0000256" key="6">
    <source>
        <dbReference type="ARBA" id="ARBA00022840"/>
    </source>
</evidence>
<dbReference type="PROSITE" id="PS00211">
    <property type="entry name" value="ABC_TRANSPORTER_1"/>
    <property type="match status" value="1"/>
</dbReference>
<feature type="transmembrane region" description="Helical" evidence="9">
    <location>
        <begin position="1249"/>
        <end position="1266"/>
    </location>
</feature>
<dbReference type="PANTHER" id="PTHR19229:SF250">
    <property type="entry name" value="ABC TRANSPORTER DOMAIN-CONTAINING PROTEIN-RELATED"/>
    <property type="match status" value="1"/>
</dbReference>
<dbReference type="InterPro" id="IPR003439">
    <property type="entry name" value="ABC_transporter-like_ATP-bd"/>
</dbReference>
<feature type="transmembrane region" description="Helical" evidence="9">
    <location>
        <begin position="350"/>
        <end position="369"/>
    </location>
</feature>
<feature type="domain" description="ABC transporter" evidence="10">
    <location>
        <begin position="477"/>
        <end position="707"/>
    </location>
</feature>
<evidence type="ECO:0000256" key="9">
    <source>
        <dbReference type="SAM" id="Phobius"/>
    </source>
</evidence>
<comment type="subcellular location">
    <subcellularLocation>
        <location evidence="1">Membrane</location>
        <topology evidence="1">Multi-pass membrane protein</topology>
    </subcellularLocation>
</comment>
<dbReference type="SUPFAM" id="SSF52540">
    <property type="entry name" value="P-loop containing nucleoside triphosphate hydrolases"/>
    <property type="match status" value="2"/>
</dbReference>
<gene>
    <name evidence="11" type="ORF">APLA_LOCUS1755</name>
    <name evidence="12" type="ORF">APLA_LOCUS4135</name>
</gene>
<dbReference type="OrthoDB" id="10255969at2759"/>
<evidence type="ECO:0000313" key="12">
    <source>
        <dbReference type="EMBL" id="CAB3230086.1"/>
    </source>
</evidence>
<dbReference type="Proteomes" id="UP000494106">
    <property type="component" value="Unassembled WGS sequence"/>
</dbReference>
<name>A0A8S0ZB75_ARCPL</name>
<sequence>MTGKNLGNMTTTKAGTLAFSPENPLTRDVTRKAIMMVADDNFSVLFSLLFDSDFLPQPKGYKDASEMELALTQPNAMSQILVGIQYDESMANATKWPDDIVVTLRFPAVMRTPMVEHPLRASWRTNLLYPLFPRPGPRDPDDMYGGKTPGYSPEMFLAVQHAVSQEIIKQKTGKQVDTKVYLQRLPQRAYREDQLLVALERFISMIIMLCFAYSFVNTVRVVTAEKELQLKETMTIMGLPSWLHWLAWFIKQFSFLTISVVLIVILFKIPFNRTPEGDGYGVLTFTPWSVLLFFMLLFIVASLTFSFMVSVFFSRANTAASFMGLAWFTTYSVFMLTQVLYEDISLTTKLLLSLISNTAMGYAFQLMIMCEGTSRGLQWDQFFTPISYHDQLQPGHIVLMLILDSILYILIAMYVEKIRPGLYGVPLPWYFPFTKSFWRPNKSKVMEITKHKTDQEYNDALLKVVHDEEPKGVSVGVNIQNLTKMYKGRKKAVDNLNLRMYENEITVLLGHNGAGKTTTISMLTGLVPPTSGNALISGYNIVTETALARKSLGICPQHNVLFPDLTVAEHIIFYSRLKGVDKNKIDDEVNHFVKLLELEEKRDVTSNKLSGGQKRRLSVGAAMCGSSRVVLLDEPTSGLDPSARRALWDLLQKEKKGRTMILTTHFMDEADVLGDRIAIMSGGRLQCFGTPYFLKKHYGIGYKLTIVKGDNCIVDDITLFFKTYVPDIKENTNIGSELTYILPTDNVSKFPEMLKEFEAKKECLSVSSYGLSVTSLEEVFMKAGAEDTETTSAGRNDKSCRINNECAVVPASFNANHLMDNEPIEKVRGYKLLRNHIKAMFLKLAYNSMRNKLSAFIQFVTPIINITISVIISRSWKFISQLPPLTLSLESGFRTTETLLSQANLTDDLMEAKALNAYKNFFKTSTYPGMTLTDIGTSDLAKFYLKLSDADLPRIRYEVLTGATFGRNNITAWFSNYGYHDSAISLAMINNAILNALSPGSTLKIVNHPLPYSIENLVKVMASGSSMGFQFAFNIGFCMAFVTAFLMLFVIKERISGAKLLQRVSGVRPAVMWVSALVWDWLWLFLIYLCIVITLACFQESTLSTPAELGRVLLVLMIFSVATIPIHYVASFYFEASATGFSKMCFMNIFTGCMPFLITELLRLPEVGSPFYAHLFDWIFSPLPIYCISRSFRDMSVSAFSMLACDGLCKQLNLEGCTRHTICNKLNLSVCCIEDDPYLKWSEPGIGRYLFMMSAVGIIAFTILLVKEYELLNKLCYSSSHKPTKAITDEDSDVAAERYNVQSLTRPQLSQYSLVCRDLTKFFKNYLAVNRLTFAVNKGECFGLLGVNGAGKTSTFRMLTGDTRISAGDAFVHGLSIKTHIQDVYRHIGYCPQFDALFDNLTGRETLRIFCLLRGIPSRVGSARALYLASHLGFLRHYDKKVHECSGGTKRKISTAVALLGDSPLVFLDEPTTGMDPASKRLVWSAISEAAGAGRSIVLTSHSMEECEALCSRLTVMVAGTLFCLGPLQHLKNKFSQGYTLIVKASVSPTREENITEINNYVTTNFIGSRVIESYLGITTYYLNDVDLPWWRVFHIMEQARTLFPIEDYSVSQTTLEQVFLRFARIHGNEET</sequence>
<dbReference type="FunFam" id="3.40.50.300:FF:000298">
    <property type="entry name" value="ATP-binding cassette sub-family A member 12"/>
    <property type="match status" value="1"/>
</dbReference>
<organism evidence="12 13">
    <name type="scientific">Arctia plantaginis</name>
    <name type="common">Wood tiger moth</name>
    <name type="synonym">Phalaena plantaginis</name>
    <dbReference type="NCBI Taxonomy" id="874455"/>
    <lineage>
        <taxon>Eukaryota</taxon>
        <taxon>Metazoa</taxon>
        <taxon>Ecdysozoa</taxon>
        <taxon>Arthropoda</taxon>
        <taxon>Hexapoda</taxon>
        <taxon>Insecta</taxon>
        <taxon>Pterygota</taxon>
        <taxon>Neoptera</taxon>
        <taxon>Endopterygota</taxon>
        <taxon>Lepidoptera</taxon>
        <taxon>Glossata</taxon>
        <taxon>Ditrysia</taxon>
        <taxon>Noctuoidea</taxon>
        <taxon>Erebidae</taxon>
        <taxon>Arctiinae</taxon>
        <taxon>Arctia</taxon>
    </lineage>
</organism>
<evidence type="ECO:0000259" key="10">
    <source>
        <dbReference type="PROSITE" id="PS50893"/>
    </source>
</evidence>